<accession>A0A845B0B1</accession>
<comment type="caution">
    <text evidence="1">The sequence shown here is derived from an EMBL/GenBank/DDBJ whole genome shotgun (WGS) entry which is preliminary data.</text>
</comment>
<dbReference type="SUPFAM" id="SSF82649">
    <property type="entry name" value="SufE/NifU"/>
    <property type="match status" value="1"/>
</dbReference>
<keyword evidence="2" id="KW-1185">Reference proteome</keyword>
<dbReference type="EMBL" id="WTYL01000001">
    <property type="protein sequence ID" value="MXP43626.1"/>
    <property type="molecule type" value="Genomic_DNA"/>
</dbReference>
<dbReference type="RefSeq" id="WP_160755210.1">
    <property type="nucleotide sequence ID" value="NZ_WTYL01000001.1"/>
</dbReference>
<evidence type="ECO:0000313" key="1">
    <source>
        <dbReference type="EMBL" id="MXP43626.1"/>
    </source>
</evidence>
<organism evidence="1 2">
    <name type="scientific">Allopontixanthobacter sediminis</name>
    <dbReference type="NCBI Taxonomy" id="1689985"/>
    <lineage>
        <taxon>Bacteria</taxon>
        <taxon>Pseudomonadati</taxon>
        <taxon>Pseudomonadota</taxon>
        <taxon>Alphaproteobacteria</taxon>
        <taxon>Sphingomonadales</taxon>
        <taxon>Erythrobacteraceae</taxon>
        <taxon>Allopontixanthobacter</taxon>
    </lineage>
</organism>
<dbReference type="Gene3D" id="3.90.1010.10">
    <property type="match status" value="1"/>
</dbReference>
<sequence length="146" mass="14636">MTAQTPTKLYTPELLALAVTLAGYPLDPALPLAGEARSRTCGSSVKMGVSTDGEGRISSLGMQVTACAVGQAAAATFAAAAAGRSNDGIAEALKQLELWLAGAGDLPGWPGMSALVPALDHPGRHGAILLPWKAAADALCKAEQAG</sequence>
<protein>
    <submittedName>
        <fullName evidence="1">Iron-sulfur cluster assembly scaffold protein</fullName>
    </submittedName>
</protein>
<dbReference type="Proteomes" id="UP000431922">
    <property type="component" value="Unassembled WGS sequence"/>
</dbReference>
<evidence type="ECO:0000313" key="2">
    <source>
        <dbReference type="Proteomes" id="UP000431922"/>
    </source>
</evidence>
<dbReference type="OrthoDB" id="7857113at2"/>
<proteinExistence type="predicted"/>
<name>A0A845B0B1_9SPHN</name>
<reference evidence="1 2" key="1">
    <citation type="submission" date="2019-12" db="EMBL/GenBank/DDBJ databases">
        <title>Genomic-based taxomic classification of the family Erythrobacteraceae.</title>
        <authorList>
            <person name="Xu L."/>
        </authorList>
    </citation>
    <scope>NUCLEOTIDE SEQUENCE [LARGE SCALE GENOMIC DNA]</scope>
    <source>
        <strain evidence="1 2">KCTC 42453</strain>
    </source>
</reference>
<gene>
    <name evidence="1" type="ORF">GRI65_04040</name>
</gene>
<dbReference type="AlphaFoldDB" id="A0A845B0B1"/>